<proteinExistence type="inferred from homology"/>
<dbReference type="GO" id="GO:0005789">
    <property type="term" value="C:endoplasmic reticulum membrane"/>
    <property type="evidence" value="ECO:0007669"/>
    <property type="project" value="UniProtKB-SubCell"/>
</dbReference>
<dbReference type="EMBL" id="OOIP01000010">
    <property type="protein sequence ID" value="SPO38619.1"/>
    <property type="molecule type" value="Genomic_DNA"/>
</dbReference>
<accession>A0A5C3F5D5</accession>
<feature type="region of interest" description="Disordered" evidence="13">
    <location>
        <begin position="533"/>
        <end position="678"/>
    </location>
</feature>
<comment type="function">
    <text evidence="11">Mediates the reversible addition of palmitate to target proteins, thereby regulating their membrane association and biological function.</text>
</comment>
<evidence type="ECO:0000256" key="4">
    <source>
        <dbReference type="ARBA" id="ARBA00022824"/>
    </source>
</evidence>
<keyword evidence="16" id="KW-1185">Reference proteome</keyword>
<dbReference type="EC" id="2.3.1.225" evidence="11"/>
<dbReference type="InterPro" id="IPR033682">
    <property type="entry name" value="PFA4"/>
</dbReference>
<feature type="compositionally biased region" description="Acidic residues" evidence="13">
    <location>
        <begin position="547"/>
        <end position="574"/>
    </location>
</feature>
<keyword evidence="8 11" id="KW-0449">Lipoprotein</keyword>
<comment type="caution">
    <text evidence="11">Lacks conserved residue(s) required for the propagation of feature annotation.</text>
</comment>
<sequence length="678" mass="74708">MTITEPAASSGLGGANHAAQPQHGSPQAAQEPSGHLQRPAWSERSAYRDEQDSQSEGDGAEDQEQPLLEHDQLASSLKGAAPSTLNGRRKPLKWSEVLWVTGTLLLICFLVYTSQLFIILPYYRNTVTFTLRQLLALLVPFNLCSLAIFYNYYLCVVTNPGDVPSGWQPDWTALDPAPQGQIGDGRAGSAATMELKSYIHRPRYCKGCRAFKPPRSHHCKTCGKCVLRMDHHCPWVANCVGFHNHGHFIRFLAAVDVTCTFHLVMLSMRVLDRWNRFGYWREPTTREMLCLVANYALCIPVLLMVGMFSAYHFYCIAINQTTIESWEKDKVATLIRRGKIRKVRYPYSVSLLANVKSVLGPSPLLWCLPQRMRGDGLVYDVAEGIGECRLGSHRRGCGQRSGAESESDGGRDGEEGVELGCINPEVEAIAMARLRHLSFTTAARNRPQGKEREGEGGRGETHPGAQYRWPPRDPSRLAPSSRAPPLFPSFRSERTNDVHVDDGGASRGAGSPWTYGNGFNPSLVPSNSALRYRGASSVQVSSRYPGEADEGEGEDEESSISSGSDDDDDDDDDAVGYRRRAAAGGRGGWSQDLASWHDDDDDEEGEEVVGGQGAGGRVRVRRGSEGYEVRPSVSRWVVDDDPPSSDEASPVLIAQGQEQRQGRYNVALPSQVLRDRRG</sequence>
<feature type="compositionally biased region" description="Basic and acidic residues" evidence="13">
    <location>
        <begin position="491"/>
        <end position="504"/>
    </location>
</feature>
<feature type="region of interest" description="Disordered" evidence="13">
    <location>
        <begin position="1"/>
        <end position="64"/>
    </location>
</feature>
<dbReference type="AlphaFoldDB" id="A0A5C3F5D5"/>
<evidence type="ECO:0000256" key="7">
    <source>
        <dbReference type="ARBA" id="ARBA00023139"/>
    </source>
</evidence>
<evidence type="ECO:0000256" key="11">
    <source>
        <dbReference type="HAMAP-Rule" id="MF_03199"/>
    </source>
</evidence>
<feature type="compositionally biased region" description="Basic and acidic residues" evidence="13">
    <location>
        <begin position="448"/>
        <end position="461"/>
    </location>
</feature>
<organism evidence="15 16">
    <name type="scientific">Pseudozyma flocculosa</name>
    <dbReference type="NCBI Taxonomy" id="84751"/>
    <lineage>
        <taxon>Eukaryota</taxon>
        <taxon>Fungi</taxon>
        <taxon>Dikarya</taxon>
        <taxon>Basidiomycota</taxon>
        <taxon>Ustilaginomycotina</taxon>
        <taxon>Ustilaginomycetes</taxon>
        <taxon>Ustilaginales</taxon>
        <taxon>Ustilaginaceae</taxon>
        <taxon>Pseudozyma</taxon>
    </lineage>
</organism>
<keyword evidence="3 11" id="KW-0812">Transmembrane</keyword>
<evidence type="ECO:0000256" key="5">
    <source>
        <dbReference type="ARBA" id="ARBA00022989"/>
    </source>
</evidence>
<dbReference type="InterPro" id="IPR001594">
    <property type="entry name" value="Palmitoyltrfase_DHHC"/>
</dbReference>
<evidence type="ECO:0000259" key="14">
    <source>
        <dbReference type="Pfam" id="PF01529"/>
    </source>
</evidence>
<evidence type="ECO:0000313" key="15">
    <source>
        <dbReference type="EMBL" id="SPO38619.1"/>
    </source>
</evidence>
<gene>
    <name evidence="11" type="primary">PFA4</name>
    <name evidence="15" type="ORF">PSFLO_04097</name>
</gene>
<evidence type="ECO:0000256" key="10">
    <source>
        <dbReference type="ARBA" id="ARBA00048048"/>
    </source>
</evidence>
<dbReference type="PROSITE" id="PS50216">
    <property type="entry name" value="DHHC"/>
    <property type="match status" value="1"/>
</dbReference>
<name>A0A5C3F5D5_9BASI</name>
<keyword evidence="5 11" id="KW-1133">Transmembrane helix</keyword>
<keyword evidence="9 11" id="KW-0012">Acyltransferase</keyword>
<feature type="transmembrane region" description="Helical" evidence="11 12">
    <location>
        <begin position="292"/>
        <end position="314"/>
    </location>
</feature>
<feature type="compositionally biased region" description="Acidic residues" evidence="13">
    <location>
        <begin position="52"/>
        <end position="64"/>
    </location>
</feature>
<dbReference type="GO" id="GO:0019706">
    <property type="term" value="F:protein-cysteine S-palmitoyltransferase activity"/>
    <property type="evidence" value="ECO:0007669"/>
    <property type="project" value="UniProtKB-UniRule"/>
</dbReference>
<evidence type="ECO:0000256" key="12">
    <source>
        <dbReference type="RuleBase" id="RU079119"/>
    </source>
</evidence>
<comment type="catalytic activity">
    <reaction evidence="10 11 12">
        <text>L-cysteinyl-[protein] + hexadecanoyl-CoA = S-hexadecanoyl-L-cysteinyl-[protein] + CoA</text>
        <dbReference type="Rhea" id="RHEA:36683"/>
        <dbReference type="Rhea" id="RHEA-COMP:10131"/>
        <dbReference type="Rhea" id="RHEA-COMP:11032"/>
        <dbReference type="ChEBI" id="CHEBI:29950"/>
        <dbReference type="ChEBI" id="CHEBI:57287"/>
        <dbReference type="ChEBI" id="CHEBI:57379"/>
        <dbReference type="ChEBI" id="CHEBI:74151"/>
        <dbReference type="EC" id="2.3.1.225"/>
    </reaction>
</comment>
<protein>
    <recommendedName>
        <fullName evidence="11">Palmitoyltransferase PFA4</fullName>
        <ecNumber evidence="11">2.3.1.225</ecNumber>
    </recommendedName>
    <alternativeName>
        <fullName evidence="11">Protein S-acyltransferase</fullName>
        <shortName evidence="11">PAT</shortName>
    </alternativeName>
    <alternativeName>
        <fullName evidence="11">Protein fatty acyltransferase 4</fullName>
    </alternativeName>
</protein>
<comment type="similarity">
    <text evidence="11">Belongs to the DHHC palmitoyltransferase family. PFA4 subfamily.</text>
</comment>
<feature type="compositionally biased region" description="Acidic residues" evidence="13">
    <location>
        <begin position="598"/>
        <end position="607"/>
    </location>
</feature>
<evidence type="ECO:0000256" key="8">
    <source>
        <dbReference type="ARBA" id="ARBA00023288"/>
    </source>
</evidence>
<evidence type="ECO:0000256" key="9">
    <source>
        <dbReference type="ARBA" id="ARBA00023315"/>
    </source>
</evidence>
<evidence type="ECO:0000256" key="1">
    <source>
        <dbReference type="ARBA" id="ARBA00004141"/>
    </source>
</evidence>
<feature type="transmembrane region" description="Helical" evidence="11 12">
    <location>
        <begin position="97"/>
        <end position="122"/>
    </location>
</feature>
<feature type="active site" description="S-palmitoyl cysteine intermediate" evidence="11">
    <location>
        <position position="233"/>
    </location>
</feature>
<evidence type="ECO:0000256" key="13">
    <source>
        <dbReference type="SAM" id="MobiDB-lite"/>
    </source>
</evidence>
<keyword evidence="6 11" id="KW-0472">Membrane</keyword>
<evidence type="ECO:0000256" key="2">
    <source>
        <dbReference type="ARBA" id="ARBA00022679"/>
    </source>
</evidence>
<feature type="domain" description="Palmitoyltransferase DHHC" evidence="14">
    <location>
        <begin position="200"/>
        <end position="328"/>
    </location>
</feature>
<keyword evidence="4 11" id="KW-0256">Endoplasmic reticulum</keyword>
<comment type="subcellular location">
    <subcellularLocation>
        <location evidence="11">Endoplasmic reticulum membrane</location>
        <topology evidence="11">Multi-pass membrane protein</topology>
    </subcellularLocation>
    <subcellularLocation>
        <location evidence="1">Membrane</location>
        <topology evidence="1">Multi-pass membrane protein</topology>
    </subcellularLocation>
</comment>
<feature type="transmembrane region" description="Helical" evidence="11 12">
    <location>
        <begin position="134"/>
        <end position="153"/>
    </location>
</feature>
<dbReference type="Proteomes" id="UP000323386">
    <property type="component" value="Unassembled WGS sequence"/>
</dbReference>
<comment type="domain">
    <text evidence="11 12">The DHHC domain is required for palmitoyltransferase activity.</text>
</comment>
<feature type="region of interest" description="Disordered" evidence="13">
    <location>
        <begin position="440"/>
        <end position="516"/>
    </location>
</feature>
<keyword evidence="2 11" id="KW-0808">Transferase</keyword>
<evidence type="ECO:0000256" key="3">
    <source>
        <dbReference type="ARBA" id="ARBA00022692"/>
    </source>
</evidence>
<dbReference type="PANTHER" id="PTHR12246">
    <property type="entry name" value="PALMITOYLTRANSFERASE ZDHHC16"/>
    <property type="match status" value="1"/>
</dbReference>
<dbReference type="OrthoDB" id="331948at2759"/>
<dbReference type="InterPro" id="IPR039859">
    <property type="entry name" value="PFA4/ZDH16/20/ERF2-like"/>
</dbReference>
<feature type="region of interest" description="Disordered" evidence="13">
    <location>
        <begin position="393"/>
        <end position="417"/>
    </location>
</feature>
<dbReference type="HAMAP" id="MF_03199">
    <property type="entry name" value="DHHC_PAT_PFA4"/>
    <property type="match status" value="1"/>
</dbReference>
<evidence type="ECO:0000256" key="6">
    <source>
        <dbReference type="ARBA" id="ARBA00023136"/>
    </source>
</evidence>
<reference evidence="15 16" key="1">
    <citation type="submission" date="2018-03" db="EMBL/GenBank/DDBJ databases">
        <authorList>
            <person name="Guldener U."/>
        </authorList>
    </citation>
    <scope>NUCLEOTIDE SEQUENCE [LARGE SCALE GENOMIC DNA]</scope>
    <source>
        <strain evidence="15 16">DAOM196992</strain>
    </source>
</reference>
<evidence type="ECO:0000313" key="16">
    <source>
        <dbReference type="Proteomes" id="UP000323386"/>
    </source>
</evidence>
<dbReference type="Pfam" id="PF01529">
    <property type="entry name" value="DHHC"/>
    <property type="match status" value="1"/>
</dbReference>
<keyword evidence="7 11" id="KW-0564">Palmitate</keyword>